<keyword evidence="5 6" id="KW-0472">Membrane</keyword>
<evidence type="ECO:0000313" key="10">
    <source>
        <dbReference type="Proteomes" id="UP001601303"/>
    </source>
</evidence>
<dbReference type="Proteomes" id="UP001601303">
    <property type="component" value="Unassembled WGS sequence"/>
</dbReference>
<name>A0ABW6MG06_9ACTN</name>
<dbReference type="RefSeq" id="WP_388113909.1">
    <property type="nucleotide sequence ID" value="NZ_JBIAHM010000018.1"/>
</dbReference>
<evidence type="ECO:0000259" key="8">
    <source>
        <dbReference type="Pfam" id="PF13396"/>
    </source>
</evidence>
<evidence type="ECO:0000256" key="3">
    <source>
        <dbReference type="ARBA" id="ARBA00022692"/>
    </source>
</evidence>
<comment type="caution">
    <text evidence="9">The sequence shown here is derived from an EMBL/GenBank/DDBJ whole genome shotgun (WGS) entry which is preliminary data.</text>
</comment>
<evidence type="ECO:0000256" key="4">
    <source>
        <dbReference type="ARBA" id="ARBA00022989"/>
    </source>
</evidence>
<evidence type="ECO:0000313" key="9">
    <source>
        <dbReference type="EMBL" id="MFE9605079.1"/>
    </source>
</evidence>
<gene>
    <name evidence="9" type="ORF">ACFYNQ_41855</name>
</gene>
<proteinExistence type="predicted"/>
<evidence type="ECO:0000259" key="7">
    <source>
        <dbReference type="Pfam" id="PF09851"/>
    </source>
</evidence>
<feature type="transmembrane region" description="Helical" evidence="6">
    <location>
        <begin position="5"/>
        <end position="24"/>
    </location>
</feature>
<reference evidence="9 10" key="1">
    <citation type="submission" date="2024-10" db="EMBL/GenBank/DDBJ databases">
        <title>The Natural Products Discovery Center: Release of the First 8490 Sequenced Strains for Exploring Actinobacteria Biosynthetic Diversity.</title>
        <authorList>
            <person name="Kalkreuter E."/>
            <person name="Kautsar S.A."/>
            <person name="Yang D."/>
            <person name="Bader C.D."/>
            <person name="Teijaro C.N."/>
            <person name="Fluegel L."/>
            <person name="Davis C.M."/>
            <person name="Simpson J.R."/>
            <person name="Lauterbach L."/>
            <person name="Steele A.D."/>
            <person name="Gui C."/>
            <person name="Meng S."/>
            <person name="Li G."/>
            <person name="Viehrig K."/>
            <person name="Ye F."/>
            <person name="Su P."/>
            <person name="Kiefer A.F."/>
            <person name="Nichols A."/>
            <person name="Cepeda A.J."/>
            <person name="Yan W."/>
            <person name="Fan B."/>
            <person name="Jiang Y."/>
            <person name="Adhikari A."/>
            <person name="Zheng C.-J."/>
            <person name="Schuster L."/>
            <person name="Cowan T.M."/>
            <person name="Smanski M.J."/>
            <person name="Chevrette M.G."/>
            <person name="De Carvalho L.P.S."/>
            <person name="Shen B."/>
        </authorList>
    </citation>
    <scope>NUCLEOTIDE SEQUENCE [LARGE SCALE GENOMIC DNA]</scope>
    <source>
        <strain evidence="9 10">NPDC006488</strain>
    </source>
</reference>
<evidence type="ECO:0000256" key="2">
    <source>
        <dbReference type="ARBA" id="ARBA00022475"/>
    </source>
</evidence>
<keyword evidence="4 6" id="KW-1133">Transmembrane helix</keyword>
<feature type="domain" description="SHOCT" evidence="7">
    <location>
        <begin position="106"/>
        <end position="133"/>
    </location>
</feature>
<dbReference type="Pfam" id="PF09851">
    <property type="entry name" value="SHOCT"/>
    <property type="match status" value="1"/>
</dbReference>
<keyword evidence="2" id="KW-1003">Cell membrane</keyword>
<dbReference type="InterPro" id="IPR018649">
    <property type="entry name" value="SHOCT"/>
</dbReference>
<protein>
    <submittedName>
        <fullName evidence="9">SHOCT domain-containing protein</fullName>
    </submittedName>
</protein>
<organism evidence="9 10">
    <name type="scientific">Streptomyces hokutonensis</name>
    <dbReference type="NCBI Taxonomy" id="1306990"/>
    <lineage>
        <taxon>Bacteria</taxon>
        <taxon>Bacillati</taxon>
        <taxon>Actinomycetota</taxon>
        <taxon>Actinomycetes</taxon>
        <taxon>Kitasatosporales</taxon>
        <taxon>Streptomycetaceae</taxon>
        <taxon>Streptomyces</taxon>
    </lineage>
</organism>
<comment type="subcellular location">
    <subcellularLocation>
        <location evidence="1">Cell membrane</location>
        <topology evidence="1">Multi-pass membrane protein</topology>
    </subcellularLocation>
</comment>
<evidence type="ECO:0000256" key="1">
    <source>
        <dbReference type="ARBA" id="ARBA00004651"/>
    </source>
</evidence>
<evidence type="ECO:0000256" key="6">
    <source>
        <dbReference type="SAM" id="Phobius"/>
    </source>
</evidence>
<dbReference type="Pfam" id="PF13396">
    <property type="entry name" value="PLDc_N"/>
    <property type="match status" value="1"/>
</dbReference>
<evidence type="ECO:0000256" key="5">
    <source>
        <dbReference type="ARBA" id="ARBA00023136"/>
    </source>
</evidence>
<dbReference type="EMBL" id="JBIAHM010000018">
    <property type="protein sequence ID" value="MFE9605079.1"/>
    <property type="molecule type" value="Genomic_DNA"/>
</dbReference>
<feature type="transmembrane region" description="Helical" evidence="6">
    <location>
        <begin position="44"/>
        <end position="64"/>
    </location>
</feature>
<feature type="domain" description="Cardiolipin synthase N-terminal" evidence="8">
    <location>
        <begin position="19"/>
        <end position="65"/>
    </location>
</feature>
<dbReference type="InterPro" id="IPR027379">
    <property type="entry name" value="CLS_N"/>
</dbReference>
<sequence length="135" mass="15327">MDYPLLNTFLTIMWVFLWILWFMLLFRVFGDIFRDDSLSGWGKAGWSVFCVVLPFLGCFVYLIARGKGMGEREMRRARRNEQEFQAYVREAAGTGGGTPTPTGHVEELSKLAGLHDHGDITDAEYEQAKEKVLAG</sequence>
<keyword evidence="10" id="KW-1185">Reference proteome</keyword>
<keyword evidence="3 6" id="KW-0812">Transmembrane</keyword>
<accession>A0ABW6MG06</accession>